<dbReference type="Proteomes" id="UP000887579">
    <property type="component" value="Unplaced"/>
</dbReference>
<organism evidence="1 2">
    <name type="scientific">Panagrolaimus sp. ES5</name>
    <dbReference type="NCBI Taxonomy" id="591445"/>
    <lineage>
        <taxon>Eukaryota</taxon>
        <taxon>Metazoa</taxon>
        <taxon>Ecdysozoa</taxon>
        <taxon>Nematoda</taxon>
        <taxon>Chromadorea</taxon>
        <taxon>Rhabditida</taxon>
        <taxon>Tylenchina</taxon>
        <taxon>Panagrolaimomorpha</taxon>
        <taxon>Panagrolaimoidea</taxon>
        <taxon>Panagrolaimidae</taxon>
        <taxon>Panagrolaimus</taxon>
    </lineage>
</organism>
<sequence length="97" mass="11222">MSNEKASSSSGPQFNTDYAKSDTSYCRGCHELISMGVLRMSVRYCPDMRDRIQDNWFHVECFDDFAGDEEIDENIGGIELLQWEDQEMIRQKIADSK</sequence>
<proteinExistence type="predicted"/>
<accession>A0AC34FRD4</accession>
<dbReference type="WBParaSite" id="ES5_v2.g19708.t1">
    <property type="protein sequence ID" value="ES5_v2.g19708.t1"/>
    <property type="gene ID" value="ES5_v2.g19708"/>
</dbReference>
<reference evidence="2" key="1">
    <citation type="submission" date="2022-11" db="UniProtKB">
        <authorList>
            <consortium name="WormBaseParasite"/>
        </authorList>
    </citation>
    <scope>IDENTIFICATION</scope>
</reference>
<protein>
    <submittedName>
        <fullName evidence="2">PARP-type domain-containing protein</fullName>
    </submittedName>
</protein>
<evidence type="ECO:0000313" key="2">
    <source>
        <dbReference type="WBParaSite" id="ES5_v2.g19708.t1"/>
    </source>
</evidence>
<evidence type="ECO:0000313" key="1">
    <source>
        <dbReference type="Proteomes" id="UP000887579"/>
    </source>
</evidence>
<name>A0AC34FRD4_9BILA</name>